<proteinExistence type="predicted"/>
<name>A0ABN9PZC5_9DINO</name>
<sequence length="178" mass="19173">VYMRSLPSLLGRRAMELWVEIRSGDVGQWAESEAPVPAGPQCLLVAGRRAEAAAACGAEAAPPPARASRADLAEYLYRSAALGGEAFNWGEHLFGTLQFAFAYGSFGWCRRPIGQRLERFLGVPDGFERDSEFYSQTAADNGGQGGADAGRTSATTGSIPVAFFYGKNDWMPFRAARL</sequence>
<protein>
    <submittedName>
        <fullName evidence="1">Uncharacterized protein</fullName>
    </submittedName>
</protein>
<accession>A0ABN9PZC5</accession>
<reference evidence="1" key="1">
    <citation type="submission" date="2023-10" db="EMBL/GenBank/DDBJ databases">
        <authorList>
            <person name="Chen Y."/>
            <person name="Shah S."/>
            <person name="Dougan E. K."/>
            <person name="Thang M."/>
            <person name="Chan C."/>
        </authorList>
    </citation>
    <scope>NUCLEOTIDE SEQUENCE [LARGE SCALE GENOMIC DNA]</scope>
</reference>
<dbReference type="Proteomes" id="UP001189429">
    <property type="component" value="Unassembled WGS sequence"/>
</dbReference>
<feature type="non-terminal residue" evidence="1">
    <location>
        <position position="1"/>
    </location>
</feature>
<evidence type="ECO:0000313" key="1">
    <source>
        <dbReference type="EMBL" id="CAK0798681.1"/>
    </source>
</evidence>
<evidence type="ECO:0000313" key="2">
    <source>
        <dbReference type="Proteomes" id="UP001189429"/>
    </source>
</evidence>
<dbReference type="EMBL" id="CAUYUJ010001998">
    <property type="protein sequence ID" value="CAK0798681.1"/>
    <property type="molecule type" value="Genomic_DNA"/>
</dbReference>
<feature type="non-terminal residue" evidence="1">
    <location>
        <position position="178"/>
    </location>
</feature>
<comment type="caution">
    <text evidence="1">The sequence shown here is derived from an EMBL/GenBank/DDBJ whole genome shotgun (WGS) entry which is preliminary data.</text>
</comment>
<keyword evidence="2" id="KW-1185">Reference proteome</keyword>
<gene>
    <name evidence="1" type="ORF">PCOR1329_LOCUS7365</name>
</gene>
<organism evidence="1 2">
    <name type="scientific">Prorocentrum cordatum</name>
    <dbReference type="NCBI Taxonomy" id="2364126"/>
    <lineage>
        <taxon>Eukaryota</taxon>
        <taxon>Sar</taxon>
        <taxon>Alveolata</taxon>
        <taxon>Dinophyceae</taxon>
        <taxon>Prorocentrales</taxon>
        <taxon>Prorocentraceae</taxon>
        <taxon>Prorocentrum</taxon>
    </lineage>
</organism>